<feature type="transmembrane region" description="Helical" evidence="1">
    <location>
        <begin position="6"/>
        <end position="27"/>
    </location>
</feature>
<dbReference type="InterPro" id="IPR019675">
    <property type="entry name" value="DUF2550"/>
</dbReference>
<keyword evidence="3" id="KW-1185">Reference proteome</keyword>
<keyword evidence="1" id="KW-0472">Membrane</keyword>
<evidence type="ECO:0000256" key="1">
    <source>
        <dbReference type="SAM" id="Phobius"/>
    </source>
</evidence>
<dbReference type="HOGENOM" id="CLU_122300_0_1_11"/>
<dbReference type="Proteomes" id="UP000009235">
    <property type="component" value="Chromosome"/>
</dbReference>
<dbReference type="STRING" id="443218.AS9A_3249"/>
<dbReference type="Pfam" id="PF10739">
    <property type="entry name" value="DUF2550"/>
    <property type="match status" value="1"/>
</dbReference>
<dbReference type="AlphaFoldDB" id="F6ENM4"/>
<keyword evidence="1" id="KW-1133">Transmembrane helix</keyword>
<accession>F6ENM4</accession>
<dbReference type="EMBL" id="CP002786">
    <property type="protein sequence ID" value="AEF41693.1"/>
    <property type="molecule type" value="Genomic_DNA"/>
</dbReference>
<protein>
    <recommendedName>
        <fullName evidence="4">Secreted/membrane protein</fullName>
    </recommendedName>
</protein>
<dbReference type="KEGG" id="asd:AS9A_3249"/>
<reference evidence="2 3" key="1">
    <citation type="journal article" date="2011" name="J. Bacteriol.">
        <title>Complete genome sequence of Amycolicicoccus subflavus DQS3-9A1T, an actinomycete isolated from crude oil-polluted soil.</title>
        <authorList>
            <person name="Cai M."/>
            <person name="Chen W.M."/>
            <person name="Nie Y."/>
            <person name="Chi C.Q."/>
            <person name="Wang Y.N."/>
            <person name="Tang Y.Q."/>
            <person name="Li G.Y."/>
            <person name="Wu X.L."/>
        </authorList>
    </citation>
    <scope>NUCLEOTIDE SEQUENCE [LARGE SCALE GENOMIC DNA]</scope>
    <source>
        <strain evidence="3">DSM 45089 / DQS3-9A1</strain>
    </source>
</reference>
<proteinExistence type="predicted"/>
<keyword evidence="1" id="KW-0812">Transmembrane</keyword>
<organism evidence="2 3">
    <name type="scientific">Hoyosella subflava (strain DSM 45089 / JCM 17490 / NBRC 109087 / DQS3-9A1)</name>
    <name type="common">Amycolicicoccus subflavus</name>
    <dbReference type="NCBI Taxonomy" id="443218"/>
    <lineage>
        <taxon>Bacteria</taxon>
        <taxon>Bacillati</taxon>
        <taxon>Actinomycetota</taxon>
        <taxon>Actinomycetes</taxon>
        <taxon>Mycobacteriales</taxon>
        <taxon>Hoyosellaceae</taxon>
        <taxon>Hoyosella</taxon>
    </lineage>
</organism>
<sequence length="146" mass="16462">MDGGMILLIILLVLLAAFTAVFLIRIVELRSGGTSAVVRVLPSPKSEGWRHGVIRYRDESLDFYRLSRLIPGPSVRLNRQTAEIESRRRPDGGELDLMDSSVTIVGVQAGGTHYEFGFERGALTAFLAWIESRPPRRARRRSRWNL</sequence>
<name>F6ENM4_HOYSD</name>
<evidence type="ECO:0000313" key="3">
    <source>
        <dbReference type="Proteomes" id="UP000009235"/>
    </source>
</evidence>
<dbReference type="eggNOG" id="ENOG50331I5">
    <property type="taxonomic scope" value="Bacteria"/>
</dbReference>
<evidence type="ECO:0000313" key="2">
    <source>
        <dbReference type="EMBL" id="AEF41693.1"/>
    </source>
</evidence>
<gene>
    <name evidence="2" type="ordered locus">AS9A_3249</name>
</gene>
<evidence type="ECO:0008006" key="4">
    <source>
        <dbReference type="Google" id="ProtNLM"/>
    </source>
</evidence>